<sequence>MSRHIGCYFHYTQSIHRKIQTLGLSTVYKDDEEARFICQQLMALALLPLNKVEPAFQALADNHPESLDELFEYFETFWMKTTSIDLWNVFDLKTRTNNNAEGYHNRFSHRIDKRHPSMWHFIRVLQEEEEVHLNQHVQHVRMGKKKVQDGGGLDVRPASVLMNNSCGGGGGGGGGGGYSSRNLIIPLTILKSC</sequence>
<dbReference type="OrthoDB" id="6612379at2759"/>
<gene>
    <name evidence="1" type="ORF">EDS130_LOCUS39670</name>
</gene>
<dbReference type="EMBL" id="CAJNOJ010000452">
    <property type="protein sequence ID" value="CAF1453465.1"/>
    <property type="molecule type" value="Genomic_DNA"/>
</dbReference>
<name>A0A815PV15_ADIRI</name>
<accession>A0A815PV15</accession>
<reference evidence="1" key="1">
    <citation type="submission" date="2021-02" db="EMBL/GenBank/DDBJ databases">
        <authorList>
            <person name="Nowell W R."/>
        </authorList>
    </citation>
    <scope>NUCLEOTIDE SEQUENCE</scope>
</reference>
<comment type="caution">
    <text evidence="1">The sequence shown here is derived from an EMBL/GenBank/DDBJ whole genome shotgun (WGS) entry which is preliminary data.</text>
</comment>
<proteinExistence type="predicted"/>
<dbReference type="Proteomes" id="UP000663852">
    <property type="component" value="Unassembled WGS sequence"/>
</dbReference>
<protein>
    <recommendedName>
        <fullName evidence="3">MULE transposase domain-containing protein</fullName>
    </recommendedName>
</protein>
<evidence type="ECO:0000313" key="2">
    <source>
        <dbReference type="Proteomes" id="UP000663852"/>
    </source>
</evidence>
<organism evidence="1 2">
    <name type="scientific">Adineta ricciae</name>
    <name type="common">Rotifer</name>
    <dbReference type="NCBI Taxonomy" id="249248"/>
    <lineage>
        <taxon>Eukaryota</taxon>
        <taxon>Metazoa</taxon>
        <taxon>Spiralia</taxon>
        <taxon>Gnathifera</taxon>
        <taxon>Rotifera</taxon>
        <taxon>Eurotatoria</taxon>
        <taxon>Bdelloidea</taxon>
        <taxon>Adinetida</taxon>
        <taxon>Adinetidae</taxon>
        <taxon>Adineta</taxon>
    </lineage>
</organism>
<evidence type="ECO:0008006" key="3">
    <source>
        <dbReference type="Google" id="ProtNLM"/>
    </source>
</evidence>
<evidence type="ECO:0000313" key="1">
    <source>
        <dbReference type="EMBL" id="CAF1453465.1"/>
    </source>
</evidence>
<dbReference type="AlphaFoldDB" id="A0A815PV15"/>